<keyword evidence="2" id="KW-0472">Membrane</keyword>
<keyword evidence="2" id="KW-1133">Transmembrane helix</keyword>
<dbReference type="InterPro" id="IPR013783">
    <property type="entry name" value="Ig-like_fold"/>
</dbReference>
<proteinExistence type="inferred from homology"/>
<evidence type="ECO:0000313" key="4">
    <source>
        <dbReference type="EnsemblMetazoa" id="XP_038073030.1"/>
    </source>
</evidence>
<organism evidence="4 5">
    <name type="scientific">Patiria miniata</name>
    <name type="common">Bat star</name>
    <name type="synonym">Asterina miniata</name>
    <dbReference type="NCBI Taxonomy" id="46514"/>
    <lineage>
        <taxon>Eukaryota</taxon>
        <taxon>Metazoa</taxon>
        <taxon>Echinodermata</taxon>
        <taxon>Eleutherozoa</taxon>
        <taxon>Asterozoa</taxon>
        <taxon>Asteroidea</taxon>
        <taxon>Valvatacea</taxon>
        <taxon>Valvatida</taxon>
        <taxon>Asterinidae</taxon>
        <taxon>Patiria</taxon>
    </lineage>
</organism>
<dbReference type="InterPro" id="IPR057106">
    <property type="entry name" value="NXPE4_C"/>
</dbReference>
<sequence>MRRFRISLPRLVLIALPVIMCVVVILGYAALSAKFRTTVRDTTEHIQTVNLKHDVRVVTPAAWPRFNAIPTARNTKYIAHEVPGPVEKGLPGRWQHRRGNLGMTSSKTSTISLTSPANVTEGEMFRVMIEARDTSNRSRTMGGDFWYATLATKGGGSTSGRVLDHANGSYSVYFFAGWSGKASIQITMVHPSEAVDYLVQTVWHAYDRINWLGRFEDGVNKSTTPCVLRRGGPWTGKCELSHPYALGKTVLLCDEPAHGLKCDSLVAVYNNNTWIRERARELTKGREQLFQGKAKDSRKDLLLKQLPECEPDQPKPLSAGYWRDSRTWVSLACRTKEWKVPRDIGRCLVNKMVYLLGDSTSRQWYELLSGMLGVPFVRKDLLEQNNIYRHFDEFNLTTIFKFHPLCLTRNPRPTPFNLFSFEVDVLDALKDRSCNYVILISPWAHYPQWTKDMFLERVSLLREALLRFRARCPDAPVVVKGSHPRDQPGLEGRIFYNNFMLYQLGKILRETFQGTAAWFLDIWDLNMAYPASKMVHMPDDVVKQELSMFLSYVCRKRQ</sequence>
<dbReference type="InterPro" id="IPR026845">
    <property type="entry name" value="NXPH/NXPE"/>
</dbReference>
<evidence type="ECO:0000256" key="1">
    <source>
        <dbReference type="ARBA" id="ARBA00005431"/>
    </source>
</evidence>
<feature type="domain" description="NXPE C-terminal" evidence="3">
    <location>
        <begin position="328"/>
        <end position="554"/>
    </location>
</feature>
<dbReference type="GeneID" id="119741353"/>
<dbReference type="Pfam" id="PF24536">
    <property type="entry name" value="NXPE4_C"/>
    <property type="match status" value="1"/>
</dbReference>
<dbReference type="AlphaFoldDB" id="A0A914BB15"/>
<dbReference type="PANTHER" id="PTHR16165">
    <property type="entry name" value="NXPE FAMILY MEMBER"/>
    <property type="match status" value="1"/>
</dbReference>
<dbReference type="EnsemblMetazoa" id="XM_038217102.1">
    <property type="protein sequence ID" value="XP_038073030.1"/>
    <property type="gene ID" value="LOC119741353"/>
</dbReference>
<evidence type="ECO:0000256" key="2">
    <source>
        <dbReference type="SAM" id="Phobius"/>
    </source>
</evidence>
<dbReference type="Pfam" id="PF06312">
    <property type="entry name" value="Neurexophilin"/>
    <property type="match status" value="1"/>
</dbReference>
<dbReference type="InterPro" id="IPR014756">
    <property type="entry name" value="Ig_E-set"/>
</dbReference>
<evidence type="ECO:0000313" key="5">
    <source>
        <dbReference type="Proteomes" id="UP000887568"/>
    </source>
</evidence>
<accession>A0A914BB15</accession>
<dbReference type="Proteomes" id="UP000887568">
    <property type="component" value="Unplaced"/>
</dbReference>
<dbReference type="RefSeq" id="XP_038073030.1">
    <property type="nucleotide sequence ID" value="XM_038217102.1"/>
</dbReference>
<protein>
    <recommendedName>
        <fullName evidence="3">NXPE C-terminal domain-containing protein</fullName>
    </recommendedName>
</protein>
<keyword evidence="5" id="KW-1185">Reference proteome</keyword>
<reference evidence="4" key="1">
    <citation type="submission" date="2022-11" db="UniProtKB">
        <authorList>
            <consortium name="EnsemblMetazoa"/>
        </authorList>
    </citation>
    <scope>IDENTIFICATION</scope>
</reference>
<dbReference type="SUPFAM" id="SSF81296">
    <property type="entry name" value="E set domains"/>
    <property type="match status" value="1"/>
</dbReference>
<keyword evidence="2" id="KW-0812">Transmembrane</keyword>
<dbReference type="Gene3D" id="2.60.40.10">
    <property type="entry name" value="Immunoglobulins"/>
    <property type="match status" value="1"/>
</dbReference>
<dbReference type="OrthoDB" id="2112051at2759"/>
<dbReference type="PANTHER" id="PTHR16165:SF5">
    <property type="entry name" value="NXPE FAMILY MEMBER 3"/>
    <property type="match status" value="1"/>
</dbReference>
<name>A0A914BB15_PATMI</name>
<feature type="transmembrane region" description="Helical" evidence="2">
    <location>
        <begin position="12"/>
        <end position="31"/>
    </location>
</feature>
<comment type="similarity">
    <text evidence="1">Belongs to the NXPE family.</text>
</comment>
<evidence type="ECO:0000259" key="3">
    <source>
        <dbReference type="Pfam" id="PF24536"/>
    </source>
</evidence>